<name>A0A0E9S6N4_ANGAN</name>
<protein>
    <submittedName>
        <fullName evidence="1">Uncharacterized protein</fullName>
    </submittedName>
</protein>
<evidence type="ECO:0000313" key="1">
    <source>
        <dbReference type="EMBL" id="JAH37094.1"/>
    </source>
</evidence>
<reference evidence="1" key="2">
    <citation type="journal article" date="2015" name="Fish Shellfish Immunol.">
        <title>Early steps in the European eel (Anguilla anguilla)-Vibrio vulnificus interaction in the gills: Role of the RtxA13 toxin.</title>
        <authorList>
            <person name="Callol A."/>
            <person name="Pajuelo D."/>
            <person name="Ebbesson L."/>
            <person name="Teles M."/>
            <person name="MacKenzie S."/>
            <person name="Amaro C."/>
        </authorList>
    </citation>
    <scope>NUCLEOTIDE SEQUENCE</scope>
</reference>
<dbReference type="AlphaFoldDB" id="A0A0E9S6N4"/>
<proteinExistence type="predicted"/>
<organism evidence="1">
    <name type="scientific">Anguilla anguilla</name>
    <name type="common">European freshwater eel</name>
    <name type="synonym">Muraena anguilla</name>
    <dbReference type="NCBI Taxonomy" id="7936"/>
    <lineage>
        <taxon>Eukaryota</taxon>
        <taxon>Metazoa</taxon>
        <taxon>Chordata</taxon>
        <taxon>Craniata</taxon>
        <taxon>Vertebrata</taxon>
        <taxon>Euteleostomi</taxon>
        <taxon>Actinopterygii</taxon>
        <taxon>Neopterygii</taxon>
        <taxon>Teleostei</taxon>
        <taxon>Anguilliformes</taxon>
        <taxon>Anguillidae</taxon>
        <taxon>Anguilla</taxon>
    </lineage>
</organism>
<sequence length="18" mass="2075">MCHFVLMVILMISCCIMS</sequence>
<dbReference type="EMBL" id="GBXM01071483">
    <property type="protein sequence ID" value="JAH37094.1"/>
    <property type="molecule type" value="Transcribed_RNA"/>
</dbReference>
<reference evidence="1" key="1">
    <citation type="submission" date="2014-11" db="EMBL/GenBank/DDBJ databases">
        <authorList>
            <person name="Amaro Gonzalez C."/>
        </authorList>
    </citation>
    <scope>NUCLEOTIDE SEQUENCE</scope>
</reference>
<accession>A0A0E9S6N4</accession>